<accession>A0A9D4MXX8</accession>
<dbReference type="AlphaFoldDB" id="A0A9D4MXX8"/>
<name>A0A9D4MXX8_DREPO</name>
<organism evidence="1 2">
    <name type="scientific">Dreissena polymorpha</name>
    <name type="common">Zebra mussel</name>
    <name type="synonym">Mytilus polymorpha</name>
    <dbReference type="NCBI Taxonomy" id="45954"/>
    <lineage>
        <taxon>Eukaryota</taxon>
        <taxon>Metazoa</taxon>
        <taxon>Spiralia</taxon>
        <taxon>Lophotrochozoa</taxon>
        <taxon>Mollusca</taxon>
        <taxon>Bivalvia</taxon>
        <taxon>Autobranchia</taxon>
        <taxon>Heteroconchia</taxon>
        <taxon>Euheterodonta</taxon>
        <taxon>Imparidentia</taxon>
        <taxon>Neoheterodontei</taxon>
        <taxon>Myida</taxon>
        <taxon>Dreissenoidea</taxon>
        <taxon>Dreissenidae</taxon>
        <taxon>Dreissena</taxon>
    </lineage>
</organism>
<dbReference type="EMBL" id="JAIWYP010000001">
    <property type="protein sequence ID" value="KAH3884378.1"/>
    <property type="molecule type" value="Genomic_DNA"/>
</dbReference>
<keyword evidence="2" id="KW-1185">Reference proteome</keyword>
<protein>
    <submittedName>
        <fullName evidence="1">Uncharacterized protein</fullName>
    </submittedName>
</protein>
<proteinExistence type="predicted"/>
<gene>
    <name evidence="1" type="ORF">DPMN_008356</name>
</gene>
<comment type="caution">
    <text evidence="1">The sequence shown here is derived from an EMBL/GenBank/DDBJ whole genome shotgun (WGS) entry which is preliminary data.</text>
</comment>
<reference evidence="1" key="2">
    <citation type="submission" date="2020-11" db="EMBL/GenBank/DDBJ databases">
        <authorList>
            <person name="McCartney M.A."/>
            <person name="Auch B."/>
            <person name="Kono T."/>
            <person name="Mallez S."/>
            <person name="Becker A."/>
            <person name="Gohl D.M."/>
            <person name="Silverstein K.A.T."/>
            <person name="Koren S."/>
            <person name="Bechman K.B."/>
            <person name="Herman A."/>
            <person name="Abrahante J.E."/>
            <person name="Garbe J."/>
        </authorList>
    </citation>
    <scope>NUCLEOTIDE SEQUENCE</scope>
    <source>
        <strain evidence="1">Duluth1</strain>
        <tissue evidence="1">Whole animal</tissue>
    </source>
</reference>
<dbReference type="Proteomes" id="UP000828390">
    <property type="component" value="Unassembled WGS sequence"/>
</dbReference>
<evidence type="ECO:0000313" key="1">
    <source>
        <dbReference type="EMBL" id="KAH3884378.1"/>
    </source>
</evidence>
<sequence length="112" mass="13319">MISIKTNVFTKFYDDWAKNVTSRVSHVPRRIKTILQLNGRIQETHNLTKCHEDWAKNVSSRLFTCFHNIHIEKTAPTLMAMFFPLIRTIFELVRDINKIDVLTKFHDDWAKM</sequence>
<reference evidence="1" key="1">
    <citation type="journal article" date="2019" name="bioRxiv">
        <title>The Genome of the Zebra Mussel, Dreissena polymorpha: A Resource for Invasive Species Research.</title>
        <authorList>
            <person name="McCartney M.A."/>
            <person name="Auch B."/>
            <person name="Kono T."/>
            <person name="Mallez S."/>
            <person name="Zhang Y."/>
            <person name="Obille A."/>
            <person name="Becker A."/>
            <person name="Abrahante J.E."/>
            <person name="Garbe J."/>
            <person name="Badalamenti J.P."/>
            <person name="Herman A."/>
            <person name="Mangelson H."/>
            <person name="Liachko I."/>
            <person name="Sullivan S."/>
            <person name="Sone E.D."/>
            <person name="Koren S."/>
            <person name="Silverstein K.A.T."/>
            <person name="Beckman K.B."/>
            <person name="Gohl D.M."/>
        </authorList>
    </citation>
    <scope>NUCLEOTIDE SEQUENCE</scope>
    <source>
        <strain evidence="1">Duluth1</strain>
        <tissue evidence="1">Whole animal</tissue>
    </source>
</reference>
<evidence type="ECO:0000313" key="2">
    <source>
        <dbReference type="Proteomes" id="UP000828390"/>
    </source>
</evidence>